<keyword evidence="1" id="KW-0695">RNA-directed DNA polymerase</keyword>
<organism evidence="1 2">
    <name type="scientific">Gossypium australe</name>
    <dbReference type="NCBI Taxonomy" id="47621"/>
    <lineage>
        <taxon>Eukaryota</taxon>
        <taxon>Viridiplantae</taxon>
        <taxon>Streptophyta</taxon>
        <taxon>Embryophyta</taxon>
        <taxon>Tracheophyta</taxon>
        <taxon>Spermatophyta</taxon>
        <taxon>Magnoliopsida</taxon>
        <taxon>eudicotyledons</taxon>
        <taxon>Gunneridae</taxon>
        <taxon>Pentapetalae</taxon>
        <taxon>rosids</taxon>
        <taxon>malvids</taxon>
        <taxon>Malvales</taxon>
        <taxon>Malvaceae</taxon>
        <taxon>Malvoideae</taxon>
        <taxon>Gossypium</taxon>
    </lineage>
</organism>
<evidence type="ECO:0000313" key="1">
    <source>
        <dbReference type="EMBL" id="KAA3466117.1"/>
    </source>
</evidence>
<proteinExistence type="predicted"/>
<evidence type="ECO:0000313" key="2">
    <source>
        <dbReference type="Proteomes" id="UP000325315"/>
    </source>
</evidence>
<dbReference type="InterPro" id="IPR053151">
    <property type="entry name" value="RNase_H-like"/>
</dbReference>
<accession>A0A5B6VAG5</accession>
<dbReference type="AlphaFoldDB" id="A0A5B6VAG5"/>
<reference evidence="2" key="1">
    <citation type="journal article" date="2019" name="Plant Biotechnol. J.">
        <title>Genome sequencing of the Australian wild diploid species Gossypium australe highlights disease resistance and delayed gland morphogenesis.</title>
        <authorList>
            <person name="Cai Y."/>
            <person name="Cai X."/>
            <person name="Wang Q."/>
            <person name="Wang P."/>
            <person name="Zhang Y."/>
            <person name="Cai C."/>
            <person name="Xu Y."/>
            <person name="Wang K."/>
            <person name="Zhou Z."/>
            <person name="Wang C."/>
            <person name="Geng S."/>
            <person name="Li B."/>
            <person name="Dong Q."/>
            <person name="Hou Y."/>
            <person name="Wang H."/>
            <person name="Ai P."/>
            <person name="Liu Z."/>
            <person name="Yi F."/>
            <person name="Sun M."/>
            <person name="An G."/>
            <person name="Cheng J."/>
            <person name="Zhang Y."/>
            <person name="Shi Q."/>
            <person name="Xie Y."/>
            <person name="Shi X."/>
            <person name="Chang Y."/>
            <person name="Huang F."/>
            <person name="Chen Y."/>
            <person name="Hong S."/>
            <person name="Mi L."/>
            <person name="Sun Q."/>
            <person name="Zhang L."/>
            <person name="Zhou B."/>
            <person name="Peng R."/>
            <person name="Zhang X."/>
            <person name="Liu F."/>
        </authorList>
    </citation>
    <scope>NUCLEOTIDE SEQUENCE [LARGE SCALE GENOMIC DNA]</scope>
    <source>
        <strain evidence="2">cv. PA1801</strain>
    </source>
</reference>
<keyword evidence="1" id="KW-0808">Transferase</keyword>
<sequence length="149" mass="17018">MNGKRLRRHISNDRNCPRCATLCESGIHIVQDCPFSKADKGHYGSKDFEWQPIFSIICWLLWKNRNHFVSYGQRVIQLPVPICLSHPMVTNYHWSPPKDGWIKLNMDGAVPSNNANASIGGVLRDSNVMWLCGYTMLLGKELMWQCVVG</sequence>
<gene>
    <name evidence="1" type="ORF">EPI10_001232</name>
</gene>
<dbReference type="PANTHER" id="PTHR47723:SF24">
    <property type="entry name" value="RNASE H TYPE-1 DOMAIN-CONTAINING PROTEIN"/>
    <property type="match status" value="1"/>
</dbReference>
<dbReference type="Proteomes" id="UP000325315">
    <property type="component" value="Unassembled WGS sequence"/>
</dbReference>
<comment type="caution">
    <text evidence="1">The sequence shown here is derived from an EMBL/GenBank/DDBJ whole genome shotgun (WGS) entry which is preliminary data.</text>
</comment>
<keyword evidence="1" id="KW-0548">Nucleotidyltransferase</keyword>
<name>A0A5B6VAG5_9ROSI</name>
<keyword evidence="2" id="KW-1185">Reference proteome</keyword>
<dbReference type="OrthoDB" id="955670at2759"/>
<dbReference type="GO" id="GO:0003964">
    <property type="term" value="F:RNA-directed DNA polymerase activity"/>
    <property type="evidence" value="ECO:0007669"/>
    <property type="project" value="UniProtKB-KW"/>
</dbReference>
<protein>
    <submittedName>
        <fullName evidence="1">Non-LTR retroelement reverse transcriptase</fullName>
    </submittedName>
</protein>
<dbReference type="EMBL" id="SMMG02000007">
    <property type="protein sequence ID" value="KAA3466117.1"/>
    <property type="molecule type" value="Genomic_DNA"/>
</dbReference>
<dbReference type="PANTHER" id="PTHR47723">
    <property type="entry name" value="OS05G0353850 PROTEIN"/>
    <property type="match status" value="1"/>
</dbReference>